<dbReference type="Proteomes" id="UP000004828">
    <property type="component" value="Unassembled WGS sequence"/>
</dbReference>
<accession>C7GCP8</accession>
<protein>
    <submittedName>
        <fullName evidence="2">Uncharacterized protein</fullName>
    </submittedName>
</protein>
<evidence type="ECO:0000313" key="3">
    <source>
        <dbReference type="Proteomes" id="UP000004828"/>
    </source>
</evidence>
<feature type="region of interest" description="Disordered" evidence="1">
    <location>
        <begin position="1"/>
        <end position="31"/>
    </location>
</feature>
<organism evidence="2 3">
    <name type="scientific">Roseburia intestinalis L1-82</name>
    <dbReference type="NCBI Taxonomy" id="536231"/>
    <lineage>
        <taxon>Bacteria</taxon>
        <taxon>Bacillati</taxon>
        <taxon>Bacillota</taxon>
        <taxon>Clostridia</taxon>
        <taxon>Lachnospirales</taxon>
        <taxon>Lachnospiraceae</taxon>
        <taxon>Roseburia</taxon>
    </lineage>
</organism>
<evidence type="ECO:0000256" key="1">
    <source>
        <dbReference type="SAM" id="MobiDB-lite"/>
    </source>
</evidence>
<proteinExistence type="predicted"/>
<sequence>MPAKEHTKSGKTAPPYPDTPAPYRPQGMLESLPENMCGSPCKIR</sequence>
<dbReference type="AlphaFoldDB" id="C7GCP8"/>
<dbReference type="HOGENOM" id="CLU_3221525_0_0_9"/>
<dbReference type="EMBL" id="ABYJ02000124">
    <property type="protein sequence ID" value="EEV00400.1"/>
    <property type="molecule type" value="Genomic_DNA"/>
</dbReference>
<comment type="caution">
    <text evidence="2">The sequence shown here is derived from an EMBL/GenBank/DDBJ whole genome shotgun (WGS) entry which is preliminary data.</text>
</comment>
<reference evidence="2 3" key="1">
    <citation type="submission" date="2009-08" db="EMBL/GenBank/DDBJ databases">
        <authorList>
            <person name="Weinstock G."/>
            <person name="Sodergren E."/>
            <person name="Clifton S."/>
            <person name="Fulton L."/>
            <person name="Fulton B."/>
            <person name="Courtney L."/>
            <person name="Fronick C."/>
            <person name="Harrison M."/>
            <person name="Strong C."/>
            <person name="Farmer C."/>
            <person name="Delahaunty K."/>
            <person name="Markovic C."/>
            <person name="Hall O."/>
            <person name="Minx P."/>
            <person name="Tomlinson C."/>
            <person name="Mitreva M."/>
            <person name="Nelson J."/>
            <person name="Hou S."/>
            <person name="Wollam A."/>
            <person name="Pepin K.H."/>
            <person name="Johnson M."/>
            <person name="Bhonagiri V."/>
            <person name="Nash W.E."/>
            <person name="Warren W."/>
            <person name="Chinwalla A."/>
            <person name="Mardis E.R."/>
            <person name="Wilson R.K."/>
        </authorList>
    </citation>
    <scope>NUCLEOTIDE SEQUENCE [LARGE SCALE GENOMIC DNA]</scope>
    <source>
        <strain evidence="2 3">L1-82</strain>
    </source>
</reference>
<evidence type="ECO:0000313" key="2">
    <source>
        <dbReference type="EMBL" id="EEV00400.1"/>
    </source>
</evidence>
<feature type="compositionally biased region" description="Pro residues" evidence="1">
    <location>
        <begin position="14"/>
        <end position="23"/>
    </location>
</feature>
<gene>
    <name evidence="2" type="ORF">ROSINTL182_07686</name>
</gene>
<name>C7GCP8_9FIRM</name>